<dbReference type="InterPro" id="IPR016059">
    <property type="entry name" value="DNA_ligase_ATP-dep_CS"/>
</dbReference>
<comment type="similarity">
    <text evidence="1">Belongs to the ATP-dependent DNA ligase family.</text>
</comment>
<evidence type="ECO:0000256" key="5">
    <source>
        <dbReference type="ARBA" id="ARBA00023242"/>
    </source>
</evidence>
<feature type="domain" description="ATP-dependent DNA ligase family profile" evidence="6">
    <location>
        <begin position="402"/>
        <end position="547"/>
    </location>
</feature>
<name>A0A1B9HXJ8_9TREE</name>
<dbReference type="SUPFAM" id="SSF56091">
    <property type="entry name" value="DNA ligase/mRNA capping enzyme, catalytic domain"/>
    <property type="match status" value="1"/>
</dbReference>
<dbReference type="InterPro" id="IPR012308">
    <property type="entry name" value="DNA_ligase_ATP-dep_N"/>
</dbReference>
<dbReference type="GO" id="GO:0003910">
    <property type="term" value="F:DNA ligase (ATP) activity"/>
    <property type="evidence" value="ECO:0007669"/>
    <property type="project" value="InterPro"/>
</dbReference>
<dbReference type="PANTHER" id="PTHR45997:SF2">
    <property type="entry name" value="ATP DEPENDENT DNA LIGASE DOMAIN PROTEIN (AFU_ORTHOLOGUE AFUA_5G02430)"/>
    <property type="match status" value="1"/>
</dbReference>
<dbReference type="InterPro" id="IPR029710">
    <property type="entry name" value="LIG4"/>
</dbReference>
<evidence type="ECO:0000313" key="7">
    <source>
        <dbReference type="EMBL" id="OCF47978.1"/>
    </source>
</evidence>
<sequence length="861" mass="97823">MDIPFESFAKLVFHLGNPPKSTQTPSKTSKALSPIKIFQSWLNHLAKPFPPGTGKHLFRLLYPHEGSRRRYGLKEAKLALELGRIMGVEGLSKWDCVTWDNNDRGTGCLGKEIELAIRDRSTSSKKSTMTIRELDLLLDELATSSSFSQLSQNPSTVRAPQEILLTLYRESNLSPYGLCVLTQIILRDLRPLLNPLPKLPIRNPTTMLRLKSNTGPEQLTLRDAMICWDKRMWDFYTGGTGNIDVCADMIENLDKTNLEGIVMTGPKLGTNVKVGSDPDNFTLQIHVTCSNGESSIKIYSKSTRDSTEDRLNTHSIILASLSLPVPSYLPIHHTLKQRLTDLPMQHNRKGISSIILEAEVCPYNESSREGGRAPGIEEFWWLGHAGVTTEPALINHFDAAFSKHSAKHLCLIFFDVLYLNGQSLIHRRYEDRRIILEQIVQPIQGFSHLAERTRISLDVNRQSALQSLEEAFRRSCQRREEGLVLKASGSTYTNMRWQWVKLKKDYIPNLGDCIDLVLLGAGWDIDRARDLRVDTSVFTTFYLGVLTNPHRTTFRKELPNFEILFKVSYGPDRTQLDNYNECLRYGKWGNKPFDKDDPFKRYYEIRWPRLQKIYEPSERQWVDALSAQDLIKTAHQSLGYNIPTNSTYSPPSGEDSIRAMWRSHSTINLIDIPQLVSPTSPKSPKRVKSEPNIALLRDTSPSPFISHQTASNEFVNQAGRKLNDIMTNGIETSRQPIHPTSKSPEICTRNAEEALIPEIPNIPRPITPNNTIILGPPLPITPRKSPHRIIAPHISPVKRLISSIDWTNIDIRNQSTPNQVFSKRLKLNEIAKEKVKKNQIIKPLSLRSRLKLISRRIGLKS</sequence>
<keyword evidence="5" id="KW-0539">Nucleus</keyword>
<dbReference type="InterPro" id="IPR036599">
    <property type="entry name" value="DNA_ligase_N_sf"/>
</dbReference>
<evidence type="ECO:0000256" key="3">
    <source>
        <dbReference type="ARBA" id="ARBA00022741"/>
    </source>
</evidence>
<dbReference type="GO" id="GO:0006303">
    <property type="term" value="P:double-strand break repair via nonhomologous end joining"/>
    <property type="evidence" value="ECO:0007669"/>
    <property type="project" value="TreeGrafter"/>
</dbReference>
<dbReference type="GO" id="GO:0032807">
    <property type="term" value="C:DNA ligase IV complex"/>
    <property type="evidence" value="ECO:0007669"/>
    <property type="project" value="TreeGrafter"/>
</dbReference>
<gene>
    <name evidence="7" type="ORF">I206_05844</name>
</gene>
<keyword evidence="4" id="KW-0067">ATP-binding</keyword>
<dbReference type="OrthoDB" id="7482721at2759"/>
<dbReference type="Pfam" id="PF01068">
    <property type="entry name" value="DNA_ligase_A_M"/>
    <property type="match status" value="1"/>
</dbReference>
<dbReference type="AlphaFoldDB" id="A0A1B9HXJ8"/>
<dbReference type="GO" id="GO:0006310">
    <property type="term" value="P:DNA recombination"/>
    <property type="evidence" value="ECO:0007669"/>
    <property type="project" value="InterPro"/>
</dbReference>
<proteinExistence type="inferred from homology"/>
<accession>A0A1B9HXJ8</accession>
<organism evidence="7">
    <name type="scientific">Kwoniella pini CBS 10737</name>
    <dbReference type="NCBI Taxonomy" id="1296096"/>
    <lineage>
        <taxon>Eukaryota</taxon>
        <taxon>Fungi</taxon>
        <taxon>Dikarya</taxon>
        <taxon>Basidiomycota</taxon>
        <taxon>Agaricomycotina</taxon>
        <taxon>Tremellomycetes</taxon>
        <taxon>Tremellales</taxon>
        <taxon>Cryptococcaceae</taxon>
        <taxon>Kwoniella</taxon>
    </lineage>
</organism>
<dbReference type="GO" id="GO:0005524">
    <property type="term" value="F:ATP binding"/>
    <property type="evidence" value="ECO:0007669"/>
    <property type="project" value="UniProtKB-KW"/>
</dbReference>
<reference evidence="7" key="1">
    <citation type="submission" date="2013-07" db="EMBL/GenBank/DDBJ databases">
        <title>The Genome Sequence of Cryptococcus pinus CBS10737.</title>
        <authorList>
            <consortium name="The Broad Institute Genome Sequencing Platform"/>
            <person name="Cuomo C."/>
            <person name="Litvintseva A."/>
            <person name="Chen Y."/>
            <person name="Heitman J."/>
            <person name="Sun S."/>
            <person name="Springer D."/>
            <person name="Dromer F."/>
            <person name="Young S.K."/>
            <person name="Zeng Q."/>
            <person name="Gargeya S."/>
            <person name="Fitzgerald M."/>
            <person name="Abouelleil A."/>
            <person name="Alvarado L."/>
            <person name="Berlin A.M."/>
            <person name="Chapman S.B."/>
            <person name="Dewar J."/>
            <person name="Goldberg J."/>
            <person name="Griggs A."/>
            <person name="Gujja S."/>
            <person name="Hansen M."/>
            <person name="Howarth C."/>
            <person name="Imamovic A."/>
            <person name="Larimer J."/>
            <person name="McCowan C."/>
            <person name="Murphy C."/>
            <person name="Pearson M."/>
            <person name="Priest M."/>
            <person name="Roberts A."/>
            <person name="Saif S."/>
            <person name="Shea T."/>
            <person name="Sykes S."/>
            <person name="Wortman J."/>
            <person name="Nusbaum C."/>
            <person name="Birren B."/>
        </authorList>
    </citation>
    <scope>NUCLEOTIDE SEQUENCE [LARGE SCALE GENOMIC DNA]</scope>
    <source>
        <strain evidence="7">CBS 10737</strain>
    </source>
</reference>
<dbReference type="STRING" id="1296096.A0A1B9HXJ8"/>
<protein>
    <recommendedName>
        <fullName evidence="6">ATP-dependent DNA ligase family profile domain-containing protein</fullName>
    </recommendedName>
</protein>
<reference evidence="7" key="2">
    <citation type="submission" date="2016-07" db="EMBL/GenBank/DDBJ databases">
        <title>Evolution of pathogenesis and genome organization in the Tremellales.</title>
        <authorList>
            <person name="Cuomo C."/>
            <person name="Litvintseva A."/>
            <person name="Heitman J."/>
            <person name="Chen Y."/>
            <person name="Sun S."/>
            <person name="Springer D."/>
            <person name="Dromer F."/>
            <person name="Young S."/>
            <person name="Zeng Q."/>
            <person name="Chapman S."/>
            <person name="Gujja S."/>
            <person name="Saif S."/>
            <person name="Birren B."/>
        </authorList>
    </citation>
    <scope>NUCLEOTIDE SEQUENCE</scope>
    <source>
        <strain evidence="7">CBS 10737</strain>
    </source>
</reference>
<evidence type="ECO:0000256" key="2">
    <source>
        <dbReference type="ARBA" id="ARBA00022598"/>
    </source>
</evidence>
<dbReference type="InterPro" id="IPR012310">
    <property type="entry name" value="DNA_ligase_ATP-dep_cent"/>
</dbReference>
<evidence type="ECO:0000259" key="6">
    <source>
        <dbReference type="PROSITE" id="PS50160"/>
    </source>
</evidence>
<dbReference type="GO" id="GO:0006297">
    <property type="term" value="P:nucleotide-excision repair, DNA gap filling"/>
    <property type="evidence" value="ECO:0007669"/>
    <property type="project" value="TreeGrafter"/>
</dbReference>
<keyword evidence="2" id="KW-0436">Ligase</keyword>
<dbReference type="EMBL" id="KI894014">
    <property type="protein sequence ID" value="OCF47978.1"/>
    <property type="molecule type" value="Genomic_DNA"/>
</dbReference>
<dbReference type="Gene3D" id="1.10.3260.10">
    <property type="entry name" value="DNA ligase, ATP-dependent, N-terminal domain"/>
    <property type="match status" value="1"/>
</dbReference>
<dbReference type="Pfam" id="PF04675">
    <property type="entry name" value="DNA_ligase_A_N"/>
    <property type="match status" value="1"/>
</dbReference>
<dbReference type="PROSITE" id="PS50160">
    <property type="entry name" value="DNA_LIGASE_A3"/>
    <property type="match status" value="1"/>
</dbReference>
<evidence type="ECO:0000256" key="1">
    <source>
        <dbReference type="ARBA" id="ARBA00007572"/>
    </source>
</evidence>
<dbReference type="PROSITE" id="PS00333">
    <property type="entry name" value="DNA_LIGASE_A2"/>
    <property type="match status" value="1"/>
</dbReference>
<dbReference type="GO" id="GO:0003677">
    <property type="term" value="F:DNA binding"/>
    <property type="evidence" value="ECO:0007669"/>
    <property type="project" value="InterPro"/>
</dbReference>
<dbReference type="InterPro" id="IPR012340">
    <property type="entry name" value="NA-bd_OB-fold"/>
</dbReference>
<dbReference type="Gene3D" id="3.30.470.30">
    <property type="entry name" value="DNA ligase/mRNA capping enzyme"/>
    <property type="match status" value="1"/>
</dbReference>
<dbReference type="Gene3D" id="2.40.50.140">
    <property type="entry name" value="Nucleic acid-binding proteins"/>
    <property type="match status" value="1"/>
</dbReference>
<evidence type="ECO:0000256" key="4">
    <source>
        <dbReference type="ARBA" id="ARBA00022840"/>
    </source>
</evidence>
<dbReference type="PANTHER" id="PTHR45997">
    <property type="entry name" value="DNA LIGASE 4"/>
    <property type="match status" value="1"/>
</dbReference>
<keyword evidence="3" id="KW-0547">Nucleotide-binding</keyword>